<dbReference type="GO" id="GO:0008236">
    <property type="term" value="F:serine-type peptidase activity"/>
    <property type="evidence" value="ECO:0007669"/>
    <property type="project" value="UniProtKB-KW"/>
</dbReference>
<comment type="caution">
    <text evidence="8">The sequence shown here is derived from an EMBL/GenBank/DDBJ whole genome shotgun (WGS) entry which is preliminary data.</text>
</comment>
<comment type="similarity">
    <text evidence="2">Belongs to the peptidase S41B family.</text>
</comment>
<evidence type="ECO:0000256" key="3">
    <source>
        <dbReference type="ARBA" id="ARBA00022490"/>
    </source>
</evidence>
<dbReference type="PANTHER" id="PTHR43253">
    <property type="entry name" value="TRICORN PROTEASE HOMOLOG 2-RELATED"/>
    <property type="match status" value="1"/>
</dbReference>
<dbReference type="PROSITE" id="PS51318">
    <property type="entry name" value="TAT"/>
    <property type="match status" value="1"/>
</dbReference>
<sequence>MKEAVDTSPSRRQVLRLAAMVTAWAVATKAPKAEEASKGEGSNAYVPADGVATFESVWQTVRDRFYDPRHNGLDWPAVRERYLPDVQRATSQDSLARVINAMLSELHASHTRFYTPDEPEYYQLADIFAGALRRRGLQSAFPDGRISYPGIGIISGLEATGRNTITGVIDGTPAQQAGLRAGDEIIAADGTAFEPIGSFRGKVGKSVVLEVHRGASVLQVPVMPIDLEPTKMFLRGLESSARIIESSGRRIGYVHVWCYAGSIYQRALESLLSQGALKDADALIWDLRDGWGGAQPQYLDLFNARAPTMQVTDRSGRSEFVNVKWRKPVAMLINGATRSGKEVLAYGFKKYRLGELIGTRTEGAVLAATAFLIGSGLLLLAVEDVRVDGERLEGVGVTPTIEVPAGAASAGSDDPQLRRAVAALSGT</sequence>
<dbReference type="SMART" id="SM00228">
    <property type="entry name" value="PDZ"/>
    <property type="match status" value="1"/>
</dbReference>
<evidence type="ECO:0000259" key="7">
    <source>
        <dbReference type="PROSITE" id="PS50106"/>
    </source>
</evidence>
<dbReference type="InterPro" id="IPR006311">
    <property type="entry name" value="TAT_signal"/>
</dbReference>
<dbReference type="PROSITE" id="PS50106">
    <property type="entry name" value="PDZ"/>
    <property type="match status" value="1"/>
</dbReference>
<keyword evidence="3" id="KW-0963">Cytoplasm</keyword>
<evidence type="ECO:0000256" key="5">
    <source>
        <dbReference type="ARBA" id="ARBA00022801"/>
    </source>
</evidence>
<proteinExistence type="inferred from homology"/>
<dbReference type="Gene3D" id="3.90.226.10">
    <property type="entry name" value="2-enoyl-CoA Hydratase, Chain A, domain 1"/>
    <property type="match status" value="1"/>
</dbReference>
<reference evidence="8 9" key="1">
    <citation type="submission" date="2016-03" db="EMBL/GenBank/DDBJ databases">
        <title>Draft Genome Sequence of the Strain BR 10245 (Bradyrhizobium sp.) isolated from nodules of Centrolobium paraense.</title>
        <authorList>
            <person name="Simoes-Araujo J.L.Sr."/>
            <person name="Barauna A.C."/>
            <person name="Silva K."/>
            <person name="Zilli J.E."/>
        </authorList>
    </citation>
    <scope>NUCLEOTIDE SEQUENCE [LARGE SCALE GENOMIC DNA]</scope>
    <source>
        <strain evidence="8 9">BR 10245</strain>
    </source>
</reference>
<evidence type="ECO:0000256" key="4">
    <source>
        <dbReference type="ARBA" id="ARBA00022670"/>
    </source>
</evidence>
<dbReference type="SUPFAM" id="SSF52096">
    <property type="entry name" value="ClpP/crotonase"/>
    <property type="match status" value="1"/>
</dbReference>
<evidence type="ECO:0000313" key="9">
    <source>
        <dbReference type="Proteomes" id="UP000076959"/>
    </source>
</evidence>
<dbReference type="InterPro" id="IPR036034">
    <property type="entry name" value="PDZ_sf"/>
</dbReference>
<protein>
    <recommendedName>
        <fullName evidence="7">PDZ domain-containing protein</fullName>
    </recommendedName>
</protein>
<dbReference type="SUPFAM" id="SSF50156">
    <property type="entry name" value="PDZ domain-like"/>
    <property type="match status" value="1"/>
</dbReference>
<accession>A0A176YZ77</accession>
<dbReference type="EMBL" id="LUUB01000037">
    <property type="protein sequence ID" value="OAF13096.1"/>
    <property type="molecule type" value="Genomic_DNA"/>
</dbReference>
<dbReference type="InterPro" id="IPR028204">
    <property type="entry name" value="Tricorn_C1"/>
</dbReference>
<dbReference type="Proteomes" id="UP000076959">
    <property type="component" value="Unassembled WGS sequence"/>
</dbReference>
<dbReference type="RefSeq" id="WP_161491827.1">
    <property type="nucleotide sequence ID" value="NZ_LUUB01000037.1"/>
</dbReference>
<keyword evidence="5" id="KW-0378">Hydrolase</keyword>
<dbReference type="InterPro" id="IPR012393">
    <property type="entry name" value="Tricorn_protease"/>
</dbReference>
<dbReference type="STRING" id="1505087.AYJ54_44750"/>
<dbReference type="InterPro" id="IPR001478">
    <property type="entry name" value="PDZ"/>
</dbReference>
<keyword evidence="4" id="KW-0645">Protease</keyword>
<dbReference type="InterPro" id="IPR041489">
    <property type="entry name" value="PDZ_6"/>
</dbReference>
<dbReference type="SMART" id="SM00245">
    <property type="entry name" value="TSPc"/>
    <property type="match status" value="1"/>
</dbReference>
<dbReference type="GO" id="GO:0005737">
    <property type="term" value="C:cytoplasm"/>
    <property type="evidence" value="ECO:0007669"/>
    <property type="project" value="UniProtKB-SubCell"/>
</dbReference>
<organism evidence="8 9">
    <name type="scientific">Bradyrhizobium centrolobii</name>
    <dbReference type="NCBI Taxonomy" id="1505087"/>
    <lineage>
        <taxon>Bacteria</taxon>
        <taxon>Pseudomonadati</taxon>
        <taxon>Pseudomonadota</taxon>
        <taxon>Alphaproteobacteria</taxon>
        <taxon>Hyphomicrobiales</taxon>
        <taxon>Nitrobacteraceae</taxon>
        <taxon>Bradyrhizobium</taxon>
    </lineage>
</organism>
<feature type="domain" description="PDZ" evidence="7">
    <location>
        <begin position="156"/>
        <end position="215"/>
    </location>
</feature>
<keyword evidence="9" id="KW-1185">Reference proteome</keyword>
<evidence type="ECO:0000256" key="2">
    <source>
        <dbReference type="ARBA" id="ARBA00008524"/>
    </source>
</evidence>
<name>A0A176YZ77_9BRAD</name>
<evidence type="ECO:0000313" key="8">
    <source>
        <dbReference type="EMBL" id="OAF13096.1"/>
    </source>
</evidence>
<dbReference type="InterPro" id="IPR005151">
    <property type="entry name" value="Tail-specific_protease"/>
</dbReference>
<dbReference type="AlphaFoldDB" id="A0A176YZ77"/>
<dbReference type="Pfam" id="PF03572">
    <property type="entry name" value="Peptidase_S41"/>
    <property type="match status" value="1"/>
</dbReference>
<dbReference type="Pfam" id="PF14684">
    <property type="entry name" value="Tricorn_C1"/>
    <property type="match status" value="1"/>
</dbReference>
<evidence type="ECO:0000256" key="1">
    <source>
        <dbReference type="ARBA" id="ARBA00004496"/>
    </source>
</evidence>
<dbReference type="Gene3D" id="3.30.750.44">
    <property type="match status" value="1"/>
</dbReference>
<dbReference type="Pfam" id="PF17820">
    <property type="entry name" value="PDZ_6"/>
    <property type="match status" value="1"/>
</dbReference>
<dbReference type="Gene3D" id="2.30.42.10">
    <property type="match status" value="1"/>
</dbReference>
<dbReference type="CDD" id="cd07562">
    <property type="entry name" value="Peptidase_S41_TRI"/>
    <property type="match status" value="1"/>
</dbReference>
<gene>
    <name evidence="8" type="ORF">AYJ54_44750</name>
</gene>
<dbReference type="PANTHER" id="PTHR43253:SF1">
    <property type="entry name" value="TRICORN PROTEASE HOMOLOG 2-RELATED"/>
    <property type="match status" value="1"/>
</dbReference>
<comment type="subcellular location">
    <subcellularLocation>
        <location evidence="1">Cytoplasm</location>
    </subcellularLocation>
</comment>
<keyword evidence="6" id="KW-0720">Serine protease</keyword>
<evidence type="ECO:0000256" key="6">
    <source>
        <dbReference type="ARBA" id="ARBA00022825"/>
    </source>
</evidence>
<dbReference type="InterPro" id="IPR029045">
    <property type="entry name" value="ClpP/crotonase-like_dom_sf"/>
</dbReference>
<dbReference type="OrthoDB" id="9758793at2"/>
<dbReference type="GO" id="GO:0006508">
    <property type="term" value="P:proteolysis"/>
    <property type="evidence" value="ECO:0007669"/>
    <property type="project" value="UniProtKB-KW"/>
</dbReference>